<keyword evidence="12" id="KW-1185">Reference proteome</keyword>
<name>A0A7V8VFL8_9BACT</name>
<dbReference type="GO" id="GO:0000287">
    <property type="term" value="F:magnesium ion binding"/>
    <property type="evidence" value="ECO:0007669"/>
    <property type="project" value="UniProtKB-UniRule"/>
</dbReference>
<evidence type="ECO:0000256" key="7">
    <source>
        <dbReference type="ARBA" id="ARBA00048573"/>
    </source>
</evidence>
<feature type="binding site" evidence="8">
    <location>
        <position position="410"/>
    </location>
    <ligand>
        <name>Mg(2+)</name>
        <dbReference type="ChEBI" id="CHEBI:18420"/>
        <label>2</label>
    </ligand>
</feature>
<keyword evidence="8 9" id="KW-0460">Magnesium</keyword>
<dbReference type="Pfam" id="PF00152">
    <property type="entry name" value="tRNA-synt_2"/>
    <property type="match status" value="1"/>
</dbReference>
<comment type="catalytic activity">
    <reaction evidence="7 8 9">
        <text>tRNA(Lys) + L-lysine + ATP = L-lysyl-tRNA(Lys) + AMP + diphosphate</text>
        <dbReference type="Rhea" id="RHEA:20792"/>
        <dbReference type="Rhea" id="RHEA-COMP:9696"/>
        <dbReference type="Rhea" id="RHEA-COMP:9697"/>
        <dbReference type="ChEBI" id="CHEBI:30616"/>
        <dbReference type="ChEBI" id="CHEBI:32551"/>
        <dbReference type="ChEBI" id="CHEBI:33019"/>
        <dbReference type="ChEBI" id="CHEBI:78442"/>
        <dbReference type="ChEBI" id="CHEBI:78529"/>
        <dbReference type="ChEBI" id="CHEBI:456215"/>
        <dbReference type="EC" id="6.1.1.6"/>
    </reaction>
</comment>
<keyword evidence="8" id="KW-0648">Protein biosynthesis</keyword>
<evidence type="ECO:0000256" key="8">
    <source>
        <dbReference type="HAMAP-Rule" id="MF_00252"/>
    </source>
</evidence>
<proteinExistence type="inferred from homology"/>
<evidence type="ECO:0000313" key="11">
    <source>
        <dbReference type="EMBL" id="MBA2227086.1"/>
    </source>
</evidence>
<dbReference type="Pfam" id="PF01336">
    <property type="entry name" value="tRNA_anti-codon"/>
    <property type="match status" value="1"/>
</dbReference>
<dbReference type="InterPro" id="IPR018149">
    <property type="entry name" value="Lys-tRNA-synth_II_C"/>
</dbReference>
<evidence type="ECO:0000256" key="1">
    <source>
        <dbReference type="ARBA" id="ARBA00008226"/>
    </source>
</evidence>
<dbReference type="InterPro" id="IPR012340">
    <property type="entry name" value="NA-bd_OB-fold"/>
</dbReference>
<sequence>MGRPAVTETNPELLQARLDKLRQLQALGIDPWGGRFDNTQPIAEIRRLPADYFREDQPGPTVRAAGRVLRYRSAGRLLFLELWDQTGRIQLMIRVNKVSETEWKVAQLIDLGDIIGVDGELGKTKTDELTIQVTRLTYLTKSLEPHPKDVFGLEDIEYRLRHRYLDMIYTPDTLRRAQQRVTIIRTIRSYLDRLGYMEVETPTLQAVAGGAAARPFITHHNALNIDLYLRIALELHLKRLLVGGLEKIYEIGRVFRNEGISPRHNPEFTMLELYHAYSDYRGMMDLTEGLILACVDALYPTRIIPYGDKTLDLTPPWKRVSYAELFREYVGCDMADEVKVAAAARAEGIDTTGKEHAVLVHELFEDVVEEKLVGPVFVYDYPAPLCPLTKRKRDNPAIAERFELYIHGMELANAYTELNDPITQEETFSKQLAGLSEEESMARMDRDFIRALRFGMPPAGGLGIGIDRLVMLLTNTPTIRDVILFPLLRPEGAPPGR</sequence>
<comment type="caution">
    <text evidence="11">The sequence shown here is derived from an EMBL/GenBank/DDBJ whole genome shotgun (WGS) entry which is preliminary data.</text>
</comment>
<dbReference type="Gene3D" id="3.30.930.10">
    <property type="entry name" value="Bira Bifunctional Protein, Domain 2"/>
    <property type="match status" value="1"/>
</dbReference>
<comment type="subcellular location">
    <subcellularLocation>
        <location evidence="8">Cytoplasm</location>
    </subcellularLocation>
</comment>
<evidence type="ECO:0000256" key="3">
    <source>
        <dbReference type="ARBA" id="ARBA00022723"/>
    </source>
</evidence>
<dbReference type="InterPro" id="IPR044136">
    <property type="entry name" value="Lys-tRNA-ligase_II_N"/>
</dbReference>
<accession>A0A7V8VFL8</accession>
<keyword evidence="8" id="KW-0963">Cytoplasm</keyword>
<dbReference type="GO" id="GO:0006430">
    <property type="term" value="P:lysyl-tRNA aminoacylation"/>
    <property type="evidence" value="ECO:0007669"/>
    <property type="project" value="UniProtKB-UniRule"/>
</dbReference>
<evidence type="ECO:0000256" key="5">
    <source>
        <dbReference type="ARBA" id="ARBA00022840"/>
    </source>
</evidence>
<dbReference type="HAMAP" id="MF_00252">
    <property type="entry name" value="Lys_tRNA_synth_class2"/>
    <property type="match status" value="1"/>
</dbReference>
<feature type="binding site" evidence="8">
    <location>
        <position position="410"/>
    </location>
    <ligand>
        <name>Mg(2+)</name>
        <dbReference type="ChEBI" id="CHEBI:18420"/>
        <label>1</label>
    </ligand>
</feature>
<keyword evidence="2 8" id="KW-0436">Ligase</keyword>
<dbReference type="SUPFAM" id="SSF55681">
    <property type="entry name" value="Class II aaRS and biotin synthetases"/>
    <property type="match status" value="1"/>
</dbReference>
<comment type="similarity">
    <text evidence="1 8">Belongs to the class-II aminoacyl-tRNA synthetase family.</text>
</comment>
<dbReference type="NCBIfam" id="TIGR00499">
    <property type="entry name" value="lysS_bact"/>
    <property type="match status" value="1"/>
</dbReference>
<dbReference type="PROSITE" id="PS50862">
    <property type="entry name" value="AA_TRNA_LIGASE_II"/>
    <property type="match status" value="1"/>
</dbReference>
<dbReference type="InterPro" id="IPR004364">
    <property type="entry name" value="Aa-tRNA-synt_II"/>
</dbReference>
<keyword evidence="3 8" id="KW-0479">Metal-binding</keyword>
<dbReference type="Proteomes" id="UP000542342">
    <property type="component" value="Unassembled WGS sequence"/>
</dbReference>
<dbReference type="GO" id="GO:0005524">
    <property type="term" value="F:ATP binding"/>
    <property type="evidence" value="ECO:0007669"/>
    <property type="project" value="UniProtKB-UniRule"/>
</dbReference>
<keyword evidence="6 8" id="KW-0030">Aminoacyl-tRNA synthetase</keyword>
<evidence type="ECO:0000256" key="2">
    <source>
        <dbReference type="ARBA" id="ARBA00022598"/>
    </source>
</evidence>
<feature type="domain" description="Aminoacyl-transfer RNA synthetases class-II family profile" evidence="10">
    <location>
        <begin position="183"/>
        <end position="490"/>
    </location>
</feature>
<dbReference type="PANTHER" id="PTHR42918">
    <property type="entry name" value="LYSYL-TRNA SYNTHETASE"/>
    <property type="match status" value="1"/>
</dbReference>
<dbReference type="EC" id="6.1.1.6" evidence="8"/>
<evidence type="ECO:0000259" key="10">
    <source>
        <dbReference type="PROSITE" id="PS50862"/>
    </source>
</evidence>
<keyword evidence="5 8" id="KW-0067">ATP-binding</keyword>
<protein>
    <recommendedName>
        <fullName evidence="8">Lysine--tRNA ligase</fullName>
        <ecNumber evidence="8">6.1.1.6</ecNumber>
    </recommendedName>
    <alternativeName>
        <fullName evidence="8">Lysyl-tRNA synthetase</fullName>
        <shortName evidence="8">LysRS</shortName>
    </alternativeName>
</protein>
<gene>
    <name evidence="8 11" type="primary">lysS</name>
    <name evidence="11" type="ORF">H0921_13065</name>
</gene>
<dbReference type="CDD" id="cd00775">
    <property type="entry name" value="LysRS_core"/>
    <property type="match status" value="1"/>
</dbReference>
<comment type="cofactor">
    <cofactor evidence="8 9">
        <name>Mg(2+)</name>
        <dbReference type="ChEBI" id="CHEBI:18420"/>
    </cofactor>
    <text evidence="8 9">Binds 3 Mg(2+) ions per subunit.</text>
</comment>
<comment type="subunit">
    <text evidence="8">Homodimer.</text>
</comment>
<dbReference type="InterPro" id="IPR002313">
    <property type="entry name" value="Lys-tRNA-ligase_II"/>
</dbReference>
<dbReference type="CDD" id="cd04322">
    <property type="entry name" value="LysRS_N"/>
    <property type="match status" value="1"/>
</dbReference>
<organism evidence="11 12">
    <name type="scientific">Thermogemmata fonticola</name>
    <dbReference type="NCBI Taxonomy" id="2755323"/>
    <lineage>
        <taxon>Bacteria</taxon>
        <taxon>Pseudomonadati</taxon>
        <taxon>Planctomycetota</taxon>
        <taxon>Planctomycetia</taxon>
        <taxon>Gemmatales</taxon>
        <taxon>Gemmataceae</taxon>
        <taxon>Thermogemmata</taxon>
    </lineage>
</organism>
<dbReference type="InterPro" id="IPR006195">
    <property type="entry name" value="aa-tRNA-synth_II"/>
</dbReference>
<dbReference type="EMBL" id="JACEFB010000010">
    <property type="protein sequence ID" value="MBA2227086.1"/>
    <property type="molecule type" value="Genomic_DNA"/>
</dbReference>
<evidence type="ECO:0000313" key="12">
    <source>
        <dbReference type="Proteomes" id="UP000542342"/>
    </source>
</evidence>
<dbReference type="InterPro" id="IPR004365">
    <property type="entry name" value="NA-bd_OB_tRNA"/>
</dbReference>
<feature type="binding site" evidence="8">
    <location>
        <position position="403"/>
    </location>
    <ligand>
        <name>Mg(2+)</name>
        <dbReference type="ChEBI" id="CHEBI:18420"/>
        <label>1</label>
    </ligand>
</feature>
<evidence type="ECO:0000256" key="4">
    <source>
        <dbReference type="ARBA" id="ARBA00022741"/>
    </source>
</evidence>
<dbReference type="GO" id="GO:0000049">
    <property type="term" value="F:tRNA binding"/>
    <property type="evidence" value="ECO:0007669"/>
    <property type="project" value="TreeGrafter"/>
</dbReference>
<reference evidence="11 12" key="1">
    <citation type="submission" date="2020-07" db="EMBL/GenBank/DDBJ databases">
        <title>Thermogemmata thermophila gen. nov., sp. nov., a novel moderate thermophilic planctomycete from a Kamchatka hot spring.</title>
        <authorList>
            <person name="Elcheninov A.G."/>
            <person name="Podosokorskaya O.A."/>
            <person name="Kovaleva O.L."/>
            <person name="Novikov A."/>
            <person name="Bonch-Osmolovskaya E.A."/>
            <person name="Toshchakov S.V."/>
            <person name="Kublanov I.V."/>
        </authorList>
    </citation>
    <scope>NUCLEOTIDE SEQUENCE [LARGE SCALE GENOMIC DNA]</scope>
    <source>
        <strain evidence="11 12">2918</strain>
    </source>
</reference>
<dbReference type="NCBIfam" id="NF001756">
    <property type="entry name" value="PRK00484.1"/>
    <property type="match status" value="1"/>
</dbReference>
<dbReference type="Gene3D" id="2.40.50.140">
    <property type="entry name" value="Nucleic acid-binding proteins"/>
    <property type="match status" value="1"/>
</dbReference>
<dbReference type="GO" id="GO:0005829">
    <property type="term" value="C:cytosol"/>
    <property type="evidence" value="ECO:0007669"/>
    <property type="project" value="TreeGrafter"/>
</dbReference>
<dbReference type="AlphaFoldDB" id="A0A7V8VFL8"/>
<dbReference type="GO" id="GO:0004824">
    <property type="term" value="F:lysine-tRNA ligase activity"/>
    <property type="evidence" value="ECO:0007669"/>
    <property type="project" value="UniProtKB-UniRule"/>
</dbReference>
<dbReference type="PANTHER" id="PTHR42918:SF15">
    <property type="entry name" value="LYSINE--TRNA LIGASE, CHLOROPLASTIC_MITOCHONDRIAL"/>
    <property type="match status" value="1"/>
</dbReference>
<dbReference type="PRINTS" id="PR00982">
    <property type="entry name" value="TRNASYNTHLYS"/>
</dbReference>
<dbReference type="InterPro" id="IPR045864">
    <property type="entry name" value="aa-tRNA-synth_II/BPL/LPL"/>
</dbReference>
<dbReference type="SUPFAM" id="SSF50249">
    <property type="entry name" value="Nucleic acid-binding proteins"/>
    <property type="match status" value="1"/>
</dbReference>
<evidence type="ECO:0000256" key="6">
    <source>
        <dbReference type="ARBA" id="ARBA00023146"/>
    </source>
</evidence>
<keyword evidence="4 8" id="KW-0547">Nucleotide-binding</keyword>
<evidence type="ECO:0000256" key="9">
    <source>
        <dbReference type="RuleBase" id="RU000336"/>
    </source>
</evidence>